<dbReference type="InterPro" id="IPR002130">
    <property type="entry name" value="Cyclophilin-type_PPIase_dom"/>
</dbReference>
<comment type="similarity">
    <text evidence="3">Belongs to the cyclophilin-type PPIase family.</text>
</comment>
<dbReference type="InterPro" id="IPR029000">
    <property type="entry name" value="Cyclophilin-like_dom_sf"/>
</dbReference>
<dbReference type="GO" id="GO:0003755">
    <property type="term" value="F:peptidyl-prolyl cis-trans isomerase activity"/>
    <property type="evidence" value="ECO:0007669"/>
    <property type="project" value="UniProtKB-UniRule"/>
</dbReference>
<dbReference type="Proteomes" id="UP000321814">
    <property type="component" value="Unassembled WGS sequence"/>
</dbReference>
<evidence type="ECO:0000259" key="4">
    <source>
        <dbReference type="PROSITE" id="PS50072"/>
    </source>
</evidence>
<accession>A0A5C8LVD3</accession>
<keyword evidence="3" id="KW-0732">Signal</keyword>
<organism evidence="5 6">
    <name type="scientific">Rheinheimera tangshanensis</name>
    <dbReference type="NCBI Taxonomy" id="400153"/>
    <lineage>
        <taxon>Bacteria</taxon>
        <taxon>Pseudomonadati</taxon>
        <taxon>Pseudomonadota</taxon>
        <taxon>Gammaproteobacteria</taxon>
        <taxon>Chromatiales</taxon>
        <taxon>Chromatiaceae</taxon>
        <taxon>Rheinheimera</taxon>
    </lineage>
</organism>
<keyword evidence="6" id="KW-1185">Reference proteome</keyword>
<reference evidence="5 6" key="1">
    <citation type="submission" date="2019-08" db="EMBL/GenBank/DDBJ databases">
        <title>Draft genome analysis of Rheinheimera tangshanensis isolated from the roots of fresh rice plants (Oryza sativa).</title>
        <authorList>
            <person name="Yu Q."/>
            <person name="Qi Y."/>
            <person name="Zhang H."/>
            <person name="Pu J."/>
        </authorList>
    </citation>
    <scope>NUCLEOTIDE SEQUENCE [LARGE SCALE GENOMIC DNA]</scope>
    <source>
        <strain evidence="5 6">JA3-B52</strain>
    </source>
</reference>
<dbReference type="Gene3D" id="2.40.100.10">
    <property type="entry name" value="Cyclophilin-like"/>
    <property type="match status" value="1"/>
</dbReference>
<dbReference type="EMBL" id="VRLR01000007">
    <property type="protein sequence ID" value="TXK80284.1"/>
    <property type="molecule type" value="Genomic_DNA"/>
</dbReference>
<sequence>MLKKSVLAATFTAALAISHNAAATIVLVETNMGDFEINLFDQTTPKTVTNFLTYVRDGAYNNSVIHRSLKDFVIQGGGKRYSGNNSAPFTDIPARGPVDNEPKLSNVRGTVAMAKINNSPNSATTNWYVNIKDNSANLDKDNGGYTVFGVVTGTGMSIVDSINTLYVPGGAFREAPLRNYSLTDWTNKVPVTASNLVTIERMTIIDDSPTTAANLNPKPNTLIGQVTDSGSSSGSMGSALLLVLAGLAFWRRPKV</sequence>
<dbReference type="EC" id="5.2.1.8" evidence="3"/>
<evidence type="ECO:0000256" key="1">
    <source>
        <dbReference type="ARBA" id="ARBA00023110"/>
    </source>
</evidence>
<evidence type="ECO:0000313" key="6">
    <source>
        <dbReference type="Proteomes" id="UP000321814"/>
    </source>
</evidence>
<dbReference type="RefSeq" id="WP_147904578.1">
    <property type="nucleotide sequence ID" value="NZ_BAAAGC010000009.1"/>
</dbReference>
<dbReference type="SUPFAM" id="SSF50891">
    <property type="entry name" value="Cyclophilin-like"/>
    <property type="match status" value="1"/>
</dbReference>
<evidence type="ECO:0000313" key="5">
    <source>
        <dbReference type="EMBL" id="TXK80284.1"/>
    </source>
</evidence>
<keyword evidence="2 3" id="KW-0413">Isomerase</keyword>
<feature type="chain" id="PRO_5023160133" description="Peptidyl-prolyl cis-trans isomerase" evidence="3">
    <location>
        <begin position="24"/>
        <end position="255"/>
    </location>
</feature>
<dbReference type="OrthoDB" id="9807797at2"/>
<feature type="signal peptide" evidence="3">
    <location>
        <begin position="1"/>
        <end position="23"/>
    </location>
</feature>
<gene>
    <name evidence="5" type="ORF">FU839_12185</name>
</gene>
<comment type="catalytic activity">
    <reaction evidence="3">
        <text>[protein]-peptidylproline (omega=180) = [protein]-peptidylproline (omega=0)</text>
        <dbReference type="Rhea" id="RHEA:16237"/>
        <dbReference type="Rhea" id="RHEA-COMP:10747"/>
        <dbReference type="Rhea" id="RHEA-COMP:10748"/>
        <dbReference type="ChEBI" id="CHEBI:83833"/>
        <dbReference type="ChEBI" id="CHEBI:83834"/>
        <dbReference type="EC" id="5.2.1.8"/>
    </reaction>
</comment>
<dbReference type="PROSITE" id="PS50072">
    <property type="entry name" value="CSA_PPIASE_2"/>
    <property type="match status" value="1"/>
</dbReference>
<dbReference type="PRINTS" id="PR00153">
    <property type="entry name" value="CSAPPISMRASE"/>
</dbReference>
<keyword evidence="1 3" id="KW-0697">Rotamase</keyword>
<dbReference type="AlphaFoldDB" id="A0A5C8LVD3"/>
<evidence type="ECO:0000256" key="3">
    <source>
        <dbReference type="RuleBase" id="RU363019"/>
    </source>
</evidence>
<dbReference type="InterPro" id="IPR044665">
    <property type="entry name" value="E_coli_cyclophilin_A-like"/>
</dbReference>
<comment type="function">
    <text evidence="3">PPIases accelerate the folding of proteins. It catalyzes the cis-trans isomerization of proline imidic peptide bonds in oligopeptides.</text>
</comment>
<evidence type="ECO:0000256" key="2">
    <source>
        <dbReference type="ARBA" id="ARBA00023235"/>
    </source>
</evidence>
<proteinExistence type="inferred from homology"/>
<protein>
    <recommendedName>
        <fullName evidence="3">Peptidyl-prolyl cis-trans isomerase</fullName>
        <shortName evidence="3">PPIase</shortName>
        <ecNumber evidence="3">5.2.1.8</ecNumber>
    </recommendedName>
</protein>
<dbReference type="Pfam" id="PF00160">
    <property type="entry name" value="Pro_isomerase"/>
    <property type="match status" value="1"/>
</dbReference>
<feature type="domain" description="PPIase cyclophilin-type" evidence="4">
    <location>
        <begin position="22"/>
        <end position="184"/>
    </location>
</feature>
<name>A0A5C8LVD3_9GAMM</name>
<comment type="caution">
    <text evidence="5">The sequence shown here is derived from an EMBL/GenBank/DDBJ whole genome shotgun (WGS) entry which is preliminary data.</text>
</comment>
<dbReference type="PANTHER" id="PTHR43246">
    <property type="entry name" value="PEPTIDYL-PROLYL CIS-TRANS ISOMERASE CYP38, CHLOROPLASTIC"/>
    <property type="match status" value="1"/>
</dbReference>